<dbReference type="SUPFAM" id="SSF46785">
    <property type="entry name" value="Winged helix' DNA-binding domain"/>
    <property type="match status" value="1"/>
</dbReference>
<dbReference type="InterPro" id="IPR036388">
    <property type="entry name" value="WH-like_DNA-bd_sf"/>
</dbReference>
<keyword evidence="3" id="KW-0804">Transcription</keyword>
<dbReference type="InterPro" id="IPR019888">
    <property type="entry name" value="Tscrpt_reg_AsnC-like"/>
</dbReference>
<evidence type="ECO:0000256" key="1">
    <source>
        <dbReference type="ARBA" id="ARBA00023015"/>
    </source>
</evidence>
<evidence type="ECO:0000313" key="6">
    <source>
        <dbReference type="Proteomes" id="UP000824076"/>
    </source>
</evidence>
<dbReference type="PANTHER" id="PTHR30154">
    <property type="entry name" value="LEUCINE-RESPONSIVE REGULATORY PROTEIN"/>
    <property type="match status" value="1"/>
</dbReference>
<evidence type="ECO:0000313" key="5">
    <source>
        <dbReference type="EMBL" id="HIU38652.1"/>
    </source>
</evidence>
<reference evidence="5" key="2">
    <citation type="journal article" date="2021" name="PeerJ">
        <title>Extensive microbial diversity within the chicken gut microbiome revealed by metagenomics and culture.</title>
        <authorList>
            <person name="Gilroy R."/>
            <person name="Ravi A."/>
            <person name="Getino M."/>
            <person name="Pursley I."/>
            <person name="Horton D.L."/>
            <person name="Alikhan N.F."/>
            <person name="Baker D."/>
            <person name="Gharbi K."/>
            <person name="Hall N."/>
            <person name="Watson M."/>
            <person name="Adriaenssens E.M."/>
            <person name="Foster-Nyarko E."/>
            <person name="Jarju S."/>
            <person name="Secka A."/>
            <person name="Antonio M."/>
            <person name="Oren A."/>
            <person name="Chaudhuri R.R."/>
            <person name="La Ragione R."/>
            <person name="Hildebrand F."/>
            <person name="Pallen M.J."/>
        </authorList>
    </citation>
    <scope>NUCLEOTIDE SEQUENCE</scope>
    <source>
        <strain evidence="5">17073</strain>
    </source>
</reference>
<feature type="domain" description="HTH asnC-type" evidence="4">
    <location>
        <begin position="6"/>
        <end position="67"/>
    </location>
</feature>
<dbReference type="Proteomes" id="UP000824076">
    <property type="component" value="Unassembled WGS sequence"/>
</dbReference>
<name>A0A9D1LHB8_9BACT</name>
<protein>
    <submittedName>
        <fullName evidence="5">Lrp/AsnC ligand binding domain-containing protein</fullName>
    </submittedName>
</protein>
<dbReference type="AlphaFoldDB" id="A0A9D1LHB8"/>
<dbReference type="GO" id="GO:0043200">
    <property type="term" value="P:response to amino acid"/>
    <property type="evidence" value="ECO:0007669"/>
    <property type="project" value="TreeGrafter"/>
</dbReference>
<dbReference type="InterPro" id="IPR011008">
    <property type="entry name" value="Dimeric_a/b-barrel"/>
</dbReference>
<evidence type="ECO:0000256" key="3">
    <source>
        <dbReference type="ARBA" id="ARBA00023163"/>
    </source>
</evidence>
<dbReference type="GO" id="GO:0005829">
    <property type="term" value="C:cytosol"/>
    <property type="evidence" value="ECO:0007669"/>
    <property type="project" value="TreeGrafter"/>
</dbReference>
<dbReference type="PROSITE" id="PS50956">
    <property type="entry name" value="HTH_ASNC_2"/>
    <property type="match status" value="1"/>
</dbReference>
<dbReference type="Pfam" id="PF01037">
    <property type="entry name" value="AsnC_trans_reg"/>
    <property type="match status" value="1"/>
</dbReference>
<evidence type="ECO:0000256" key="2">
    <source>
        <dbReference type="ARBA" id="ARBA00023125"/>
    </source>
</evidence>
<dbReference type="Gene3D" id="3.30.70.920">
    <property type="match status" value="1"/>
</dbReference>
<proteinExistence type="predicted"/>
<dbReference type="EMBL" id="DVMS01000093">
    <property type="protein sequence ID" value="HIU38652.1"/>
    <property type="molecule type" value="Genomic_DNA"/>
</dbReference>
<organism evidence="5 6">
    <name type="scientific">Candidatus Limisoma intestinavium</name>
    <dbReference type="NCBI Taxonomy" id="2840856"/>
    <lineage>
        <taxon>Bacteria</taxon>
        <taxon>Pseudomonadati</taxon>
        <taxon>Bacteroidota</taxon>
        <taxon>Bacteroidia</taxon>
        <taxon>Bacteroidales</taxon>
        <taxon>Candidatus Limisoma</taxon>
    </lineage>
</organism>
<dbReference type="GO" id="GO:0043565">
    <property type="term" value="F:sequence-specific DNA binding"/>
    <property type="evidence" value="ECO:0007669"/>
    <property type="project" value="InterPro"/>
</dbReference>
<keyword evidence="2" id="KW-0238">DNA-binding</keyword>
<evidence type="ECO:0000259" key="4">
    <source>
        <dbReference type="PROSITE" id="PS50956"/>
    </source>
</evidence>
<dbReference type="InterPro" id="IPR000485">
    <property type="entry name" value="AsnC-type_HTH_dom"/>
</dbReference>
<keyword evidence="1" id="KW-0805">Transcription regulation</keyword>
<comment type="caution">
    <text evidence="5">The sequence shown here is derived from an EMBL/GenBank/DDBJ whole genome shotgun (WGS) entry which is preliminary data.</text>
</comment>
<dbReference type="Pfam" id="PF13404">
    <property type="entry name" value="HTH_AsnC-type"/>
    <property type="match status" value="1"/>
</dbReference>
<dbReference type="SUPFAM" id="SSF54909">
    <property type="entry name" value="Dimeric alpha+beta barrel"/>
    <property type="match status" value="1"/>
</dbReference>
<dbReference type="PANTHER" id="PTHR30154:SF34">
    <property type="entry name" value="TRANSCRIPTIONAL REGULATOR AZLB"/>
    <property type="match status" value="1"/>
</dbReference>
<dbReference type="SMART" id="SM00344">
    <property type="entry name" value="HTH_ASNC"/>
    <property type="match status" value="1"/>
</dbReference>
<dbReference type="InterPro" id="IPR036390">
    <property type="entry name" value="WH_DNA-bd_sf"/>
</dbReference>
<dbReference type="Gene3D" id="1.10.10.10">
    <property type="entry name" value="Winged helix-like DNA-binding domain superfamily/Winged helix DNA-binding domain"/>
    <property type="match status" value="1"/>
</dbReference>
<dbReference type="InterPro" id="IPR019887">
    <property type="entry name" value="Tscrpt_reg_AsnC/Lrp_C"/>
</dbReference>
<dbReference type="PRINTS" id="PR00033">
    <property type="entry name" value="HTHASNC"/>
</dbReference>
<sequence length="157" mass="17839">MSHYQLDSLDYKILQMLSNNARKPYLEIARECNVSGAAIHQRIQKLIAAGVLVGSESLVDPAAVGFNTCAYVGFFLKDPSHFDRVVERLKDIPEVVECHFTTGQYDMFIKLYAKDNRHLLNIIHGKLQSLGLSRTESLISFKEVFKRQLPIIPETDE</sequence>
<accession>A0A9D1LHB8</accession>
<gene>
    <name evidence="5" type="ORF">IAD18_03175</name>
</gene>
<reference evidence="5" key="1">
    <citation type="submission" date="2020-10" db="EMBL/GenBank/DDBJ databases">
        <authorList>
            <person name="Gilroy R."/>
        </authorList>
    </citation>
    <scope>NUCLEOTIDE SEQUENCE</scope>
    <source>
        <strain evidence="5">17073</strain>
    </source>
</reference>